<evidence type="ECO:0000256" key="5">
    <source>
        <dbReference type="ARBA" id="ARBA00049654"/>
    </source>
</evidence>
<dbReference type="GO" id="GO:0008270">
    <property type="term" value="F:zinc ion binding"/>
    <property type="evidence" value="ECO:0007669"/>
    <property type="project" value="UniProtKB-UniRule"/>
</dbReference>
<dbReference type="Pfam" id="PF25790">
    <property type="entry name" value="BCD1"/>
    <property type="match status" value="1"/>
</dbReference>
<dbReference type="PANTHER" id="PTHR13483:SF11">
    <property type="entry name" value="ZINC FINGER HIT DOMAIN-CONTAINING PROTEIN 3"/>
    <property type="match status" value="1"/>
</dbReference>
<dbReference type="GO" id="GO:0048254">
    <property type="term" value="P:snoRNA localization"/>
    <property type="evidence" value="ECO:0007669"/>
    <property type="project" value="TreeGrafter"/>
</dbReference>
<protein>
    <submittedName>
        <fullName evidence="9">Box C/D snoRNA protein 1</fullName>
    </submittedName>
</protein>
<name>A0AAJ0FFB6_9PEZI</name>
<dbReference type="Proteomes" id="UP001239445">
    <property type="component" value="Unassembled WGS sequence"/>
</dbReference>
<dbReference type="EMBL" id="MU839827">
    <property type="protein sequence ID" value="KAK1761203.1"/>
    <property type="molecule type" value="Genomic_DNA"/>
</dbReference>
<feature type="compositionally biased region" description="Basic and acidic residues" evidence="7">
    <location>
        <begin position="232"/>
        <end position="243"/>
    </location>
</feature>
<proteinExistence type="inferred from homology"/>
<evidence type="ECO:0000313" key="10">
    <source>
        <dbReference type="Proteomes" id="UP001239445"/>
    </source>
</evidence>
<feature type="compositionally biased region" description="Acidic residues" evidence="7">
    <location>
        <begin position="447"/>
        <end position="460"/>
    </location>
</feature>
<comment type="similarity">
    <text evidence="5">Belongs to the BCD1 family.</text>
</comment>
<evidence type="ECO:0000256" key="4">
    <source>
        <dbReference type="ARBA" id="ARBA00049598"/>
    </source>
</evidence>
<feature type="compositionally biased region" description="Basic residues" evidence="7">
    <location>
        <begin position="252"/>
        <end position="261"/>
    </location>
</feature>
<evidence type="ECO:0000313" key="9">
    <source>
        <dbReference type="EMBL" id="KAK1761203.1"/>
    </source>
</evidence>
<feature type="region of interest" description="Disordered" evidence="7">
    <location>
        <begin position="390"/>
        <end position="460"/>
    </location>
</feature>
<evidence type="ECO:0000256" key="6">
    <source>
        <dbReference type="PROSITE-ProRule" id="PRU00453"/>
    </source>
</evidence>
<dbReference type="CDD" id="cd23023">
    <property type="entry name" value="zf-HIT_BCD1"/>
    <property type="match status" value="1"/>
</dbReference>
<evidence type="ECO:0000259" key="8">
    <source>
        <dbReference type="PROSITE" id="PS51083"/>
    </source>
</evidence>
<dbReference type="Pfam" id="PF04438">
    <property type="entry name" value="zf-HIT"/>
    <property type="match status" value="1"/>
</dbReference>
<keyword evidence="3" id="KW-0862">Zinc</keyword>
<sequence>MASEVLTTLCSTCRIQPPKYKCPRCQARTCSAECSKKHKERAMCDGQRNPRAFMPINKLRTPAGIDHDYNFISSIERARERAEKNIIDTRKLLSEQELHPVDEDKRFRKVWYGDELRYIPTAVAAAQEQEEEGASTQDLPRVREPFDRQVRRRLRQLDIETIMMPRGMARQRENTTSWNARTGNINWQVEWLISGVEEAEHGSQLRILKKALEGKPLNKALAETLAWHRGQLDRKTREEAEGKESDEEGPPRKKRRHHGRRKTQEVIPSDAIQDSTSTAWIPTEYTLQYSLTGEWNQTSSAAFIPKTADEEAAVYATWQFFLLEPARPGAPTKGTVLIPISSTDSLADVLAKRTVVEFPTVYIFPPATSLPDGFSLGSIERRKRKAEVVEHGEVETAQQPPKKKQAIERDSRPPVRAGFRGGRGGGRGGRGVRFERRPAVSRPGPADDAEEGEINSDGDAVDVDVKAAIKAREALAVAVAADIPVANRPLKGLVAYGSDSE</sequence>
<reference evidence="9" key="1">
    <citation type="submission" date="2023-06" db="EMBL/GenBank/DDBJ databases">
        <title>Genome-scale phylogeny and comparative genomics of the fungal order Sordariales.</title>
        <authorList>
            <consortium name="Lawrence Berkeley National Laboratory"/>
            <person name="Hensen N."/>
            <person name="Bonometti L."/>
            <person name="Westerberg I."/>
            <person name="Brannstrom I.O."/>
            <person name="Guillou S."/>
            <person name="Cros-Aarteil S."/>
            <person name="Calhoun S."/>
            <person name="Haridas S."/>
            <person name="Kuo A."/>
            <person name="Mondo S."/>
            <person name="Pangilinan J."/>
            <person name="Riley R."/>
            <person name="Labutti K."/>
            <person name="Andreopoulos B."/>
            <person name="Lipzen A."/>
            <person name="Chen C."/>
            <person name="Yanf M."/>
            <person name="Daum C."/>
            <person name="Ng V."/>
            <person name="Clum A."/>
            <person name="Steindorff A."/>
            <person name="Ohm R."/>
            <person name="Martin F."/>
            <person name="Silar P."/>
            <person name="Natvig D."/>
            <person name="Lalanne C."/>
            <person name="Gautier V."/>
            <person name="Ament-Velasquez S.L."/>
            <person name="Kruys A."/>
            <person name="Hutchinson M.I."/>
            <person name="Powell A.J."/>
            <person name="Barry K."/>
            <person name="Miller A.N."/>
            <person name="Grigoriev I.V."/>
            <person name="Debuchy R."/>
            <person name="Gladieux P."/>
            <person name="Thoren M.H."/>
            <person name="Johannesson H."/>
        </authorList>
    </citation>
    <scope>NUCLEOTIDE SEQUENCE</scope>
    <source>
        <strain evidence="9">PSN4</strain>
    </source>
</reference>
<dbReference type="InterPro" id="IPR007529">
    <property type="entry name" value="Znf_HIT"/>
</dbReference>
<comment type="caution">
    <text evidence="9">The sequence shown here is derived from an EMBL/GenBank/DDBJ whole genome shotgun (WGS) entry which is preliminary data.</text>
</comment>
<evidence type="ECO:0000256" key="3">
    <source>
        <dbReference type="ARBA" id="ARBA00022833"/>
    </source>
</evidence>
<dbReference type="GO" id="GO:0000463">
    <property type="term" value="P:maturation of LSU-rRNA from tricistronic rRNA transcript (SSU-rRNA, 5.8S rRNA, LSU-rRNA)"/>
    <property type="evidence" value="ECO:0007669"/>
    <property type="project" value="TreeGrafter"/>
</dbReference>
<feature type="compositionally biased region" description="Gly residues" evidence="7">
    <location>
        <begin position="419"/>
        <end position="431"/>
    </location>
</feature>
<dbReference type="PROSITE" id="PS51083">
    <property type="entry name" value="ZF_HIT"/>
    <property type="match status" value="1"/>
</dbReference>
<keyword evidence="10" id="KW-1185">Reference proteome</keyword>
<dbReference type="GO" id="GO:0005634">
    <property type="term" value="C:nucleus"/>
    <property type="evidence" value="ECO:0007669"/>
    <property type="project" value="TreeGrafter"/>
</dbReference>
<evidence type="ECO:0000256" key="2">
    <source>
        <dbReference type="ARBA" id="ARBA00022771"/>
    </source>
</evidence>
<dbReference type="GO" id="GO:0000492">
    <property type="term" value="P:box C/D snoRNP assembly"/>
    <property type="evidence" value="ECO:0007669"/>
    <property type="project" value="TreeGrafter"/>
</dbReference>
<dbReference type="GO" id="GO:0070761">
    <property type="term" value="C:pre-snoRNP complex"/>
    <property type="evidence" value="ECO:0007669"/>
    <property type="project" value="TreeGrafter"/>
</dbReference>
<dbReference type="PANTHER" id="PTHR13483">
    <property type="entry name" value="BOX C_D SNORNA PROTEIN 1-RELATED"/>
    <property type="match status" value="1"/>
</dbReference>
<keyword evidence="1" id="KW-0479">Metal-binding</keyword>
<comment type="function">
    <text evidence="4">Required for box C/D snoRNAs accumulation involved in snoRNA processing, snoRNA transport to the nucleolus and ribosome biogenesis.</text>
</comment>
<accession>A0AAJ0FFB6</accession>
<evidence type="ECO:0000256" key="7">
    <source>
        <dbReference type="SAM" id="MobiDB-lite"/>
    </source>
</evidence>
<dbReference type="InterPro" id="IPR057721">
    <property type="entry name" value="BCD1_alpha/beta"/>
</dbReference>
<dbReference type="InterPro" id="IPR051639">
    <property type="entry name" value="BCD1"/>
</dbReference>
<dbReference type="AlphaFoldDB" id="A0AAJ0FFB6"/>
<evidence type="ECO:0000256" key="1">
    <source>
        <dbReference type="ARBA" id="ARBA00022723"/>
    </source>
</evidence>
<keyword evidence="2 6" id="KW-0863">Zinc-finger</keyword>
<dbReference type="Gene3D" id="3.30.60.190">
    <property type="match status" value="1"/>
</dbReference>
<gene>
    <name evidence="9" type="ORF">QBC47DRAFT_409226</name>
</gene>
<feature type="region of interest" description="Disordered" evidence="7">
    <location>
        <begin position="232"/>
        <end position="267"/>
    </location>
</feature>
<organism evidence="9 10">
    <name type="scientific">Echria macrotheca</name>
    <dbReference type="NCBI Taxonomy" id="438768"/>
    <lineage>
        <taxon>Eukaryota</taxon>
        <taxon>Fungi</taxon>
        <taxon>Dikarya</taxon>
        <taxon>Ascomycota</taxon>
        <taxon>Pezizomycotina</taxon>
        <taxon>Sordariomycetes</taxon>
        <taxon>Sordariomycetidae</taxon>
        <taxon>Sordariales</taxon>
        <taxon>Schizotheciaceae</taxon>
        <taxon>Echria</taxon>
    </lineage>
</organism>
<dbReference type="SUPFAM" id="SSF144232">
    <property type="entry name" value="HIT/MYND zinc finger-like"/>
    <property type="match status" value="1"/>
</dbReference>
<feature type="domain" description="HIT-type" evidence="8">
    <location>
        <begin position="10"/>
        <end position="44"/>
    </location>
</feature>